<dbReference type="Proteomes" id="UP001152523">
    <property type="component" value="Unassembled WGS sequence"/>
</dbReference>
<evidence type="ECO:0000313" key="2">
    <source>
        <dbReference type="Proteomes" id="UP001152523"/>
    </source>
</evidence>
<sequence length="90" mass="9835">MQVKLLNKLALAEAFGKGGGSEVLTDLVDGLEEPGSHASSCSFHLLRSSSPPIIYRFLKSLEAGYAFSSPLSHKAISEPRIIVKTRTYKW</sequence>
<dbReference type="AlphaFoldDB" id="A0AAV0DEI1"/>
<name>A0AAV0DEI1_9ASTE</name>
<organism evidence="1 2">
    <name type="scientific">Cuscuta epithymum</name>
    <dbReference type="NCBI Taxonomy" id="186058"/>
    <lineage>
        <taxon>Eukaryota</taxon>
        <taxon>Viridiplantae</taxon>
        <taxon>Streptophyta</taxon>
        <taxon>Embryophyta</taxon>
        <taxon>Tracheophyta</taxon>
        <taxon>Spermatophyta</taxon>
        <taxon>Magnoliopsida</taxon>
        <taxon>eudicotyledons</taxon>
        <taxon>Gunneridae</taxon>
        <taxon>Pentapetalae</taxon>
        <taxon>asterids</taxon>
        <taxon>lamiids</taxon>
        <taxon>Solanales</taxon>
        <taxon>Convolvulaceae</taxon>
        <taxon>Cuscuteae</taxon>
        <taxon>Cuscuta</taxon>
        <taxon>Cuscuta subgen. Cuscuta</taxon>
    </lineage>
</organism>
<keyword evidence="2" id="KW-1185">Reference proteome</keyword>
<dbReference type="EMBL" id="CAMAPF010000105">
    <property type="protein sequence ID" value="CAH9099300.1"/>
    <property type="molecule type" value="Genomic_DNA"/>
</dbReference>
<evidence type="ECO:0000313" key="1">
    <source>
        <dbReference type="EMBL" id="CAH9099300.1"/>
    </source>
</evidence>
<comment type="caution">
    <text evidence="1">The sequence shown here is derived from an EMBL/GenBank/DDBJ whole genome shotgun (WGS) entry which is preliminary data.</text>
</comment>
<protein>
    <submittedName>
        <fullName evidence="1">Uncharacterized protein</fullName>
    </submittedName>
</protein>
<proteinExistence type="predicted"/>
<feature type="non-terminal residue" evidence="1">
    <location>
        <position position="90"/>
    </location>
</feature>
<accession>A0AAV0DEI1</accession>
<reference evidence="1" key="1">
    <citation type="submission" date="2022-07" db="EMBL/GenBank/DDBJ databases">
        <authorList>
            <person name="Macas J."/>
            <person name="Novak P."/>
            <person name="Neumann P."/>
        </authorList>
    </citation>
    <scope>NUCLEOTIDE SEQUENCE</scope>
</reference>
<gene>
    <name evidence="1" type="ORF">CEPIT_LOCUS14921</name>
</gene>